<name>A0ABC8SDR1_9AQUA</name>
<keyword evidence="2" id="KW-1185">Reference proteome</keyword>
<feature type="non-terminal residue" evidence="1">
    <location>
        <position position="53"/>
    </location>
</feature>
<dbReference type="EMBL" id="CAUOFW020002376">
    <property type="protein sequence ID" value="CAK9153309.1"/>
    <property type="molecule type" value="Genomic_DNA"/>
</dbReference>
<comment type="caution">
    <text evidence="1">The sequence shown here is derived from an EMBL/GenBank/DDBJ whole genome shotgun (WGS) entry which is preliminary data.</text>
</comment>
<dbReference type="Proteomes" id="UP001642360">
    <property type="component" value="Unassembled WGS sequence"/>
</dbReference>
<organism evidence="1 2">
    <name type="scientific">Ilex paraguariensis</name>
    <name type="common">yerba mate</name>
    <dbReference type="NCBI Taxonomy" id="185542"/>
    <lineage>
        <taxon>Eukaryota</taxon>
        <taxon>Viridiplantae</taxon>
        <taxon>Streptophyta</taxon>
        <taxon>Embryophyta</taxon>
        <taxon>Tracheophyta</taxon>
        <taxon>Spermatophyta</taxon>
        <taxon>Magnoliopsida</taxon>
        <taxon>eudicotyledons</taxon>
        <taxon>Gunneridae</taxon>
        <taxon>Pentapetalae</taxon>
        <taxon>asterids</taxon>
        <taxon>campanulids</taxon>
        <taxon>Aquifoliales</taxon>
        <taxon>Aquifoliaceae</taxon>
        <taxon>Ilex</taxon>
    </lineage>
</organism>
<evidence type="ECO:0000313" key="1">
    <source>
        <dbReference type="EMBL" id="CAK9153309.1"/>
    </source>
</evidence>
<accession>A0ABC8SDR1</accession>
<dbReference type="AlphaFoldDB" id="A0ABC8SDR1"/>
<gene>
    <name evidence="1" type="ORF">ILEXP_LOCUS21547</name>
</gene>
<proteinExistence type="predicted"/>
<protein>
    <submittedName>
        <fullName evidence="1">Uncharacterized protein</fullName>
    </submittedName>
</protein>
<sequence length="53" mass="6033">MEQIQAFRSVGIDQIQAFRCTCIQGGGVYRYLEEFVFRMGELCSTPLFSDSGF</sequence>
<reference evidence="1 2" key="1">
    <citation type="submission" date="2024-02" db="EMBL/GenBank/DDBJ databases">
        <authorList>
            <person name="Vignale AGUSTIN F."/>
            <person name="Sosa J E."/>
            <person name="Modenutti C."/>
        </authorList>
    </citation>
    <scope>NUCLEOTIDE SEQUENCE [LARGE SCALE GENOMIC DNA]</scope>
</reference>
<evidence type="ECO:0000313" key="2">
    <source>
        <dbReference type="Proteomes" id="UP001642360"/>
    </source>
</evidence>